<dbReference type="Gene3D" id="3.80.10.10">
    <property type="entry name" value="Ribonuclease Inhibitor"/>
    <property type="match status" value="1"/>
</dbReference>
<feature type="region of interest" description="Disordered" evidence="1">
    <location>
        <begin position="1"/>
        <end position="21"/>
    </location>
</feature>
<sequence>MNLLSSVSSEGALDDEESPQGKASLWVTIDDTISPPLQPGTNDDQIIQRYVLAAFYYATSGDGWTNGNGWLGSSNECEWVRVDCSCDVVTVLEPYANNLDGSIPTELGSLDSLGKDELLLIYIDIGPLSI</sequence>
<organism evidence="2 3">
    <name type="scientific">Skeletonema marinoi</name>
    <dbReference type="NCBI Taxonomy" id="267567"/>
    <lineage>
        <taxon>Eukaryota</taxon>
        <taxon>Sar</taxon>
        <taxon>Stramenopiles</taxon>
        <taxon>Ochrophyta</taxon>
        <taxon>Bacillariophyta</taxon>
        <taxon>Coscinodiscophyceae</taxon>
        <taxon>Thalassiosirophycidae</taxon>
        <taxon>Thalassiosirales</taxon>
        <taxon>Skeletonemataceae</taxon>
        <taxon>Skeletonema</taxon>
        <taxon>Skeletonema marinoi-dohrnii complex</taxon>
    </lineage>
</organism>
<dbReference type="Proteomes" id="UP001224775">
    <property type="component" value="Unassembled WGS sequence"/>
</dbReference>
<keyword evidence="3" id="KW-1185">Reference proteome</keyword>
<reference evidence="2" key="1">
    <citation type="submission" date="2023-06" db="EMBL/GenBank/DDBJ databases">
        <title>Survivors Of The Sea: Transcriptome response of Skeletonema marinoi to long-term dormancy.</title>
        <authorList>
            <person name="Pinder M.I.M."/>
            <person name="Kourtchenko O."/>
            <person name="Robertson E.K."/>
            <person name="Larsson T."/>
            <person name="Maumus F."/>
            <person name="Osuna-Cruz C.M."/>
            <person name="Vancaester E."/>
            <person name="Stenow R."/>
            <person name="Vandepoele K."/>
            <person name="Ploug H."/>
            <person name="Bruchert V."/>
            <person name="Godhe A."/>
            <person name="Topel M."/>
        </authorList>
    </citation>
    <scope>NUCLEOTIDE SEQUENCE</scope>
    <source>
        <strain evidence="2">R05AC</strain>
    </source>
</reference>
<evidence type="ECO:0000313" key="3">
    <source>
        <dbReference type="Proteomes" id="UP001224775"/>
    </source>
</evidence>
<comment type="caution">
    <text evidence="2">The sequence shown here is derived from an EMBL/GenBank/DDBJ whole genome shotgun (WGS) entry which is preliminary data.</text>
</comment>
<name>A0AAD8Y5M3_9STRA</name>
<evidence type="ECO:0000256" key="1">
    <source>
        <dbReference type="SAM" id="MobiDB-lite"/>
    </source>
</evidence>
<evidence type="ECO:0000313" key="2">
    <source>
        <dbReference type="EMBL" id="KAK1739201.1"/>
    </source>
</evidence>
<accession>A0AAD8Y5M3</accession>
<evidence type="ECO:0008006" key="4">
    <source>
        <dbReference type="Google" id="ProtNLM"/>
    </source>
</evidence>
<proteinExistence type="predicted"/>
<dbReference type="EMBL" id="JATAAI010000018">
    <property type="protein sequence ID" value="KAK1739201.1"/>
    <property type="molecule type" value="Genomic_DNA"/>
</dbReference>
<protein>
    <recommendedName>
        <fullName evidence="4">Leucine-rich repeat-containing N-terminal plant-type domain-containing protein</fullName>
    </recommendedName>
</protein>
<dbReference type="InterPro" id="IPR032675">
    <property type="entry name" value="LRR_dom_sf"/>
</dbReference>
<gene>
    <name evidence="2" type="ORF">QTG54_009744</name>
</gene>
<dbReference type="AlphaFoldDB" id="A0AAD8Y5M3"/>